<feature type="compositionally biased region" description="Basic residues" evidence="1">
    <location>
        <begin position="231"/>
        <end position="243"/>
    </location>
</feature>
<feature type="region of interest" description="Disordered" evidence="1">
    <location>
        <begin position="220"/>
        <end position="245"/>
    </location>
</feature>
<proteinExistence type="predicted"/>
<dbReference type="InParanoid" id="A0A6P6E7S9"/>
<sequence>MAQETENFDPIGSILLQVQDDLQELKEKLTKFPCEEEGKTLDIQNLEAAIRRTEMGLKIHLRKYLDVVNHHVLMTTVDESLYSPEASKWLFPTVIDQKSFVFPLEPETKLWRLPKQHSSLPRAFPRVKVNVQKLIKGSTISNLTVLPSSYRTDPHFVPVPVLQKDASKGILSMIERGLIPPTARITFQNPPIAPRAAPLHSFDEAQKTPAAMPITIPQKPLLVPAEEQRPQKQKSKGRGRRTRGQYDGKTVKITASRVPKRSWDYDFTIYDGIIDQTAPDFLAFKEHFSLTWGSIFSLLEQIEKFLRDYAIPEVKIKGRSLMAFLPEFELTSKLTRADLLSVLEDPLHVQMLLNLPGQRYKGQGGQSEAASKIQATWKCFRARKLFLTYRQQKWASGVIAITWLLHCHKRRLKKVLKESRQRHLENFRIRAKHLAANWNRIRTSRRTIIHIPSLGYPKPVREHIGDLGTQQNMQLGRLCDILDDNVNIIYICSYHMNDDLMLYYHKILSLHAAVKSGNLEDRSDLQHRFKIITPEAVNIFTTHHMCLATHLMYSPKAIKRIKNLIQGTEAYIVGGLLHRDDLAVADMLDVPILGSEPELVHLYSAKSGSKRVFSSANVPVPPGIYDICGYQQMTEQLSQAVVDHLQIQRWLFKMNLEFGGNGTAFCDIPSHLQCYKWVVKESQRYGFEDWKKKWAHEPALVKISEELAGILAQHAQPVNEKRFPTWRKFLQTFLSQGGVIEAFPPADSVTNLTVDMLIEPNGEIKVLSTGDQFHAEGPFISSGTTVPQTSVDPQVLSSLCFRIGKACQVRDVVGYFSIDLVTFIDPKTLKQQVWATGLSLSYSDQLALTQLTLYLTNGHLDCSLSTLEVPRFVPKKETKPKRHSALSVPSQETSRYAVMTTQMKHTNLSLIFHHVFLQMCKAHGIGYDLEDRQGTVFILYEHLKRDKLGMLTIGVDLQGVLMTFARNLFIIHQEISAPNMQGETNFKTTIDDIEGILGVTRENKMRFEEELQSRDDEDIATAHK</sequence>
<dbReference type="RefSeq" id="XP_023568340.1">
    <property type="nucleotide sequence ID" value="XM_023712572.1"/>
</dbReference>
<protein>
    <submittedName>
        <fullName evidence="4">IQ domain-containing protein H</fullName>
    </submittedName>
</protein>
<dbReference type="PANTHER" id="PTHR14465">
    <property type="entry name" value="IQ DOMAIN-CONTAINING PROTEIN H"/>
    <property type="match status" value="1"/>
</dbReference>
<dbReference type="FunCoup" id="A0A6P6E7S9">
    <property type="interactions" value="16"/>
</dbReference>
<evidence type="ECO:0000313" key="4">
    <source>
        <dbReference type="RefSeq" id="XP_023568340.1"/>
    </source>
</evidence>
<dbReference type="InterPro" id="IPR056855">
    <property type="entry name" value="ATP-grasp_IQCH"/>
</dbReference>
<dbReference type="Proteomes" id="UP000515203">
    <property type="component" value="Unplaced"/>
</dbReference>
<dbReference type="Pfam" id="PF24923">
    <property type="entry name" value="ATP-grasp_IQCH"/>
    <property type="match status" value="1"/>
</dbReference>
<keyword evidence="3" id="KW-1185">Reference proteome</keyword>
<evidence type="ECO:0000259" key="2">
    <source>
        <dbReference type="Pfam" id="PF24923"/>
    </source>
</evidence>
<accession>A0A6P6E7S9</accession>
<dbReference type="InterPro" id="IPR038752">
    <property type="entry name" value="IQCH"/>
</dbReference>
<evidence type="ECO:0000256" key="1">
    <source>
        <dbReference type="SAM" id="MobiDB-lite"/>
    </source>
</evidence>
<organism evidence="3 4">
    <name type="scientific">Octodon degus</name>
    <name type="common">Degu</name>
    <name type="synonym">Sciurus degus</name>
    <dbReference type="NCBI Taxonomy" id="10160"/>
    <lineage>
        <taxon>Eukaryota</taxon>
        <taxon>Metazoa</taxon>
        <taxon>Chordata</taxon>
        <taxon>Craniata</taxon>
        <taxon>Vertebrata</taxon>
        <taxon>Euteleostomi</taxon>
        <taxon>Mammalia</taxon>
        <taxon>Eutheria</taxon>
        <taxon>Euarchontoglires</taxon>
        <taxon>Glires</taxon>
        <taxon>Rodentia</taxon>
        <taxon>Hystricomorpha</taxon>
        <taxon>Octodontidae</taxon>
        <taxon>Octodon</taxon>
    </lineage>
</organism>
<reference evidence="4" key="1">
    <citation type="submission" date="2025-08" db="UniProtKB">
        <authorList>
            <consortium name="RefSeq"/>
        </authorList>
    </citation>
    <scope>IDENTIFICATION</scope>
</reference>
<name>A0A6P6E7S9_OCTDE</name>
<dbReference type="PANTHER" id="PTHR14465:SF0">
    <property type="entry name" value="IQ DOMAIN-CONTAINING PROTEIN H"/>
    <property type="match status" value="1"/>
</dbReference>
<feature type="domain" description="IQCH-like ATP-grasp" evidence="2">
    <location>
        <begin position="597"/>
        <end position="863"/>
    </location>
</feature>
<gene>
    <name evidence="4" type="primary">Iqch</name>
</gene>
<dbReference type="OrthoDB" id="2117703at2759"/>
<dbReference type="CTD" id="64799"/>
<dbReference type="GeneID" id="101566517"/>
<evidence type="ECO:0000313" key="3">
    <source>
        <dbReference type="Proteomes" id="UP000515203"/>
    </source>
</evidence>
<dbReference type="AlphaFoldDB" id="A0A6P6E7S9"/>
<dbReference type="PROSITE" id="PS50096">
    <property type="entry name" value="IQ"/>
    <property type="match status" value="1"/>
</dbReference>